<evidence type="ECO:0000256" key="1">
    <source>
        <dbReference type="SAM" id="MobiDB-lite"/>
    </source>
</evidence>
<feature type="region of interest" description="Disordered" evidence="1">
    <location>
        <begin position="107"/>
        <end position="126"/>
    </location>
</feature>
<organism evidence="3 4">
    <name type="scientific">Mycoplasma bradburyae</name>
    <dbReference type="NCBI Taxonomy" id="2963128"/>
    <lineage>
        <taxon>Bacteria</taxon>
        <taxon>Bacillati</taxon>
        <taxon>Mycoplasmatota</taxon>
        <taxon>Mollicutes</taxon>
        <taxon>Mycoplasmataceae</taxon>
        <taxon>Mycoplasma</taxon>
    </lineage>
</organism>
<dbReference type="AlphaFoldDB" id="A0AAW6HS52"/>
<evidence type="ECO:0008006" key="5">
    <source>
        <dbReference type="Google" id="ProtNLM"/>
    </source>
</evidence>
<protein>
    <recommendedName>
        <fullName evidence="5">Cell division protein ZipA</fullName>
    </recommendedName>
</protein>
<feature type="compositionally biased region" description="Basic and acidic residues" evidence="1">
    <location>
        <begin position="49"/>
        <end position="73"/>
    </location>
</feature>
<keyword evidence="2" id="KW-1133">Transmembrane helix</keyword>
<evidence type="ECO:0000313" key="4">
    <source>
        <dbReference type="Proteomes" id="UP001216384"/>
    </source>
</evidence>
<comment type="caution">
    <text evidence="3">The sequence shown here is derived from an EMBL/GenBank/DDBJ whole genome shotgun (WGS) entry which is preliminary data.</text>
</comment>
<accession>A0AAW6HS52</accession>
<keyword evidence="2" id="KW-0812">Transmembrane</keyword>
<feature type="region of interest" description="Disordered" evidence="1">
    <location>
        <begin position="49"/>
        <end position="84"/>
    </location>
</feature>
<evidence type="ECO:0000313" key="3">
    <source>
        <dbReference type="EMBL" id="MDC4183374.1"/>
    </source>
</evidence>
<dbReference type="EMBL" id="JAJHZP010000013">
    <property type="protein sequence ID" value="MDC4183374.1"/>
    <property type="molecule type" value="Genomic_DNA"/>
</dbReference>
<feature type="region of interest" description="Disordered" evidence="1">
    <location>
        <begin position="266"/>
        <end position="299"/>
    </location>
</feature>
<reference evidence="3" key="1">
    <citation type="submission" date="2021-11" db="EMBL/GenBank/DDBJ databases">
        <title>Description of Mycoplasma bradburyaesp. nov.from sea birds: a tribute to a great mycoplasmologist.</title>
        <authorList>
            <person name="Ramirez A.S."/>
            <person name="Poveda C."/>
            <person name="Suarez-Perez A."/>
            <person name="Rosales R.S."/>
            <person name="Dijkman R."/>
            <person name="Feberwee A."/>
            <person name="Spergser J."/>
            <person name="Szostak M.P."/>
            <person name="Ressel L."/>
            <person name="Calabuig P."/>
            <person name="Catania S."/>
            <person name="Gobbo F."/>
            <person name="Timofte D."/>
            <person name="Poveda J.B."/>
        </authorList>
    </citation>
    <scope>NUCLEOTIDE SEQUENCE</scope>
    <source>
        <strain evidence="3">T264</strain>
    </source>
</reference>
<sequence>MIDTVLFKNLVTLVIFFLMFLIALIFSISLCKDLKIKVDHLRKDKKSSSESKLKDKKVKESILDQKNKDEQNKNELINESNNNKPSDNKVVDLITINEVIKAQELAVNNQKNQENKSKEDNQEKFADNKKDVIPVLANSVDKADFNAKKEELYKQIDLKISNNTSIIENNKNDSSSNSSNIAIKNREDSLDNNSEIQTEKNKNFVDDFINEFYKKIDKNESISNGDISNKDEQFKVKNHDLSKYEIESSNSNIDELIKNTHSEFSKKDYQEKTNEYDKSKSDETKLDQGDNNFKEEAIASEDNKPKFEDSLINLLKTNQEEKDKKPELIIIIENPFHILKYKNDKYDIRGLKNFIEINSRYFLSDDCDHLEYKSYPLNPDLFKRSHILIKKDYKFNDNDIQEFIKTLENLAIPFDLNETDQEGIIRQFNDSNRKLERDPNIIKQAIELIVVNCLFEKLKSKKLVHELNNEDKTINVEATWDYNSL</sequence>
<keyword evidence="2" id="KW-0472">Membrane</keyword>
<feature type="compositionally biased region" description="Low complexity" evidence="1">
    <location>
        <begin position="74"/>
        <end position="84"/>
    </location>
</feature>
<evidence type="ECO:0000256" key="2">
    <source>
        <dbReference type="SAM" id="Phobius"/>
    </source>
</evidence>
<feature type="compositionally biased region" description="Basic and acidic residues" evidence="1">
    <location>
        <begin position="113"/>
        <end position="126"/>
    </location>
</feature>
<name>A0AAW6HS52_9MOLU</name>
<dbReference type="RefSeq" id="WP_255046019.1">
    <property type="nucleotide sequence ID" value="NZ_CP101415.1"/>
</dbReference>
<gene>
    <name evidence="3" type="ORF">LNO71_01800</name>
</gene>
<proteinExistence type="predicted"/>
<feature type="transmembrane region" description="Helical" evidence="2">
    <location>
        <begin position="6"/>
        <end position="31"/>
    </location>
</feature>
<dbReference type="Proteomes" id="UP001216384">
    <property type="component" value="Unassembled WGS sequence"/>
</dbReference>